<dbReference type="PANTHER" id="PTHR22589:SF31">
    <property type="entry name" value="CARNITINE O-PALMITOYLTRANSFERASE"/>
    <property type="match status" value="1"/>
</dbReference>
<gene>
    <name evidence="5" type="ORF">EB796_007992</name>
</gene>
<dbReference type="OrthoDB" id="240216at2759"/>
<reference evidence="5" key="1">
    <citation type="submission" date="2020-06" db="EMBL/GenBank/DDBJ databases">
        <title>Draft genome of Bugula neritina, a colonial animal packing powerful symbionts and potential medicines.</title>
        <authorList>
            <person name="Rayko M."/>
        </authorList>
    </citation>
    <scope>NUCLEOTIDE SEQUENCE [LARGE SCALE GENOMIC DNA]</scope>
    <source>
        <strain evidence="5">Kwan_BN1</strain>
    </source>
</reference>
<feature type="domain" description="Choline/carnitine acyltransferase" evidence="4">
    <location>
        <begin position="2"/>
        <end position="163"/>
    </location>
</feature>
<dbReference type="InterPro" id="IPR039551">
    <property type="entry name" value="Cho/carn_acyl_trans"/>
</dbReference>
<evidence type="ECO:0000313" key="6">
    <source>
        <dbReference type="Proteomes" id="UP000593567"/>
    </source>
</evidence>
<sequence>MSKLADDFFGGIGKKLQRYLILKSWWSTNYVTDWWEEYVYLRGRSPIMVNSNYYGLDVIFVHPTHIQAARAGNMVYAFLKFREQIEHETLEPLLVNKTVPLDSVQYERLFNTTRIPGVETDILEHINGVTHIAVLSKGRYYKVYTHVTDDSFNPETLKGPLSRLSRKAAFVLVLDDVDYNFSAEDQDALSDFAKAMLHGNCYNRWFDKSFTLVISANGRVGFNAEHSWADAPIIAQAWEIT</sequence>
<evidence type="ECO:0000256" key="1">
    <source>
        <dbReference type="ARBA" id="ARBA00023315"/>
    </source>
</evidence>
<dbReference type="GO" id="GO:0005739">
    <property type="term" value="C:mitochondrion"/>
    <property type="evidence" value="ECO:0007669"/>
    <property type="project" value="TreeGrafter"/>
</dbReference>
<dbReference type="Gene3D" id="3.30.559.70">
    <property type="entry name" value="Choline/Carnitine o-acyltransferase, domain 2"/>
    <property type="match status" value="2"/>
</dbReference>
<dbReference type="SUPFAM" id="SSF52777">
    <property type="entry name" value="CoA-dependent acyltransferases"/>
    <property type="match status" value="1"/>
</dbReference>
<dbReference type="GO" id="GO:0004095">
    <property type="term" value="F:carnitine O-palmitoyltransferase activity"/>
    <property type="evidence" value="ECO:0007669"/>
    <property type="project" value="TreeGrafter"/>
</dbReference>
<feature type="domain" description="Choline/carnitine acyltransferase" evidence="4">
    <location>
        <begin position="167"/>
        <end position="239"/>
    </location>
</feature>
<keyword evidence="3" id="KW-0808">Transferase</keyword>
<dbReference type="GO" id="GO:0006631">
    <property type="term" value="P:fatty acid metabolic process"/>
    <property type="evidence" value="ECO:0007669"/>
    <property type="project" value="TreeGrafter"/>
</dbReference>
<dbReference type="Pfam" id="PF00755">
    <property type="entry name" value="Carn_acyltransf"/>
    <property type="match status" value="2"/>
</dbReference>
<accession>A0A7J7K4Y6</accession>
<evidence type="ECO:0000313" key="5">
    <source>
        <dbReference type="EMBL" id="KAF6033700.1"/>
    </source>
</evidence>
<dbReference type="InterPro" id="IPR042231">
    <property type="entry name" value="Cho/carn_acyl_trans_2"/>
</dbReference>
<evidence type="ECO:0000256" key="2">
    <source>
        <dbReference type="PIRSR" id="PIRSR600542-1"/>
    </source>
</evidence>
<dbReference type="AlphaFoldDB" id="A0A7J7K4Y6"/>
<proteinExistence type="inferred from homology"/>
<protein>
    <recommendedName>
        <fullName evidence="4">Choline/carnitine acyltransferase domain-containing protein</fullName>
    </recommendedName>
</protein>
<evidence type="ECO:0000256" key="3">
    <source>
        <dbReference type="RuleBase" id="RU003801"/>
    </source>
</evidence>
<feature type="active site" description="Proton acceptor" evidence="2">
    <location>
        <position position="226"/>
    </location>
</feature>
<comment type="similarity">
    <text evidence="3">Belongs to the carnitine/choline acetyltransferase family.</text>
</comment>
<dbReference type="Proteomes" id="UP000593567">
    <property type="component" value="Unassembled WGS sequence"/>
</dbReference>
<keyword evidence="1 3" id="KW-0012">Acyltransferase</keyword>
<dbReference type="PANTHER" id="PTHR22589">
    <property type="entry name" value="CARNITINE O-ACYLTRANSFERASE"/>
    <property type="match status" value="1"/>
</dbReference>
<dbReference type="InterPro" id="IPR000542">
    <property type="entry name" value="Carn_acyl_trans"/>
</dbReference>
<comment type="caution">
    <text evidence="5">The sequence shown here is derived from an EMBL/GenBank/DDBJ whole genome shotgun (WGS) entry which is preliminary data.</text>
</comment>
<dbReference type="EMBL" id="VXIV02001257">
    <property type="protein sequence ID" value="KAF6033700.1"/>
    <property type="molecule type" value="Genomic_DNA"/>
</dbReference>
<evidence type="ECO:0000259" key="4">
    <source>
        <dbReference type="Pfam" id="PF00755"/>
    </source>
</evidence>
<organism evidence="5 6">
    <name type="scientific">Bugula neritina</name>
    <name type="common">Brown bryozoan</name>
    <name type="synonym">Sertularia neritina</name>
    <dbReference type="NCBI Taxonomy" id="10212"/>
    <lineage>
        <taxon>Eukaryota</taxon>
        <taxon>Metazoa</taxon>
        <taxon>Spiralia</taxon>
        <taxon>Lophotrochozoa</taxon>
        <taxon>Bryozoa</taxon>
        <taxon>Gymnolaemata</taxon>
        <taxon>Cheilostomatida</taxon>
        <taxon>Flustrina</taxon>
        <taxon>Buguloidea</taxon>
        <taxon>Bugulidae</taxon>
        <taxon>Bugula</taxon>
    </lineage>
</organism>
<dbReference type="PROSITE" id="PS00440">
    <property type="entry name" value="ACYLTRANSF_C_2"/>
    <property type="match status" value="1"/>
</dbReference>
<keyword evidence="6" id="KW-1185">Reference proteome</keyword>
<name>A0A7J7K4Y6_BUGNE</name>
<dbReference type="GO" id="GO:0009437">
    <property type="term" value="P:carnitine metabolic process"/>
    <property type="evidence" value="ECO:0007669"/>
    <property type="project" value="TreeGrafter"/>
</dbReference>